<dbReference type="InterPro" id="IPR024079">
    <property type="entry name" value="MetalloPept_cat_dom_sf"/>
</dbReference>
<evidence type="ECO:0000259" key="10">
    <source>
        <dbReference type="Pfam" id="PF01431"/>
    </source>
</evidence>
<dbReference type="InterPro" id="IPR000718">
    <property type="entry name" value="Peptidase_M13"/>
</dbReference>
<dbReference type="GO" id="GO:0016485">
    <property type="term" value="P:protein processing"/>
    <property type="evidence" value="ECO:0007669"/>
    <property type="project" value="TreeGrafter"/>
</dbReference>
<dbReference type="SUPFAM" id="SSF55486">
    <property type="entry name" value="Metalloproteases ('zincins'), catalytic domain"/>
    <property type="match status" value="1"/>
</dbReference>
<feature type="domain" description="Peptidase M13 N-terminal" evidence="11">
    <location>
        <begin position="154"/>
        <end position="547"/>
    </location>
</feature>
<evidence type="ECO:0000256" key="6">
    <source>
        <dbReference type="ARBA" id="ARBA00022801"/>
    </source>
</evidence>
<evidence type="ECO:0000313" key="12">
    <source>
        <dbReference type="EMBL" id="CAH0391683.1"/>
    </source>
</evidence>
<reference evidence="12" key="1">
    <citation type="submission" date="2021-12" db="EMBL/GenBank/DDBJ databases">
        <authorList>
            <person name="King R."/>
        </authorList>
    </citation>
    <scope>NUCLEOTIDE SEQUENCE</scope>
</reference>
<dbReference type="PANTHER" id="PTHR11733">
    <property type="entry name" value="ZINC METALLOPROTEASE FAMILY M13 NEPRILYSIN-RELATED"/>
    <property type="match status" value="1"/>
</dbReference>
<dbReference type="GO" id="GO:0004222">
    <property type="term" value="F:metalloendopeptidase activity"/>
    <property type="evidence" value="ECO:0007669"/>
    <property type="project" value="InterPro"/>
</dbReference>
<keyword evidence="9" id="KW-1133">Transmembrane helix</keyword>
<keyword evidence="6" id="KW-0378">Hydrolase</keyword>
<dbReference type="PANTHER" id="PTHR11733:SF167">
    <property type="entry name" value="FI17812P1-RELATED"/>
    <property type="match status" value="1"/>
</dbReference>
<evidence type="ECO:0000256" key="9">
    <source>
        <dbReference type="SAM" id="Phobius"/>
    </source>
</evidence>
<keyword evidence="9" id="KW-0472">Membrane</keyword>
<keyword evidence="7" id="KW-0862">Zinc</keyword>
<comment type="cofactor">
    <cofactor evidence="1">
        <name>Zn(2+)</name>
        <dbReference type="ChEBI" id="CHEBI:29105"/>
    </cofactor>
</comment>
<dbReference type="CDD" id="cd08662">
    <property type="entry name" value="M13"/>
    <property type="match status" value="1"/>
</dbReference>
<evidence type="ECO:0000256" key="7">
    <source>
        <dbReference type="ARBA" id="ARBA00022833"/>
    </source>
</evidence>
<keyword evidence="9" id="KW-0812">Transmembrane</keyword>
<dbReference type="PROSITE" id="PS51885">
    <property type="entry name" value="NEPRILYSIN"/>
    <property type="match status" value="1"/>
</dbReference>
<dbReference type="InterPro" id="IPR018497">
    <property type="entry name" value="Peptidase_M13_C"/>
</dbReference>
<evidence type="ECO:0000256" key="2">
    <source>
        <dbReference type="ARBA" id="ARBA00004401"/>
    </source>
</evidence>
<comment type="subcellular location">
    <subcellularLocation>
        <location evidence="2">Cell membrane</location>
        <topology evidence="2">Single-pass type II membrane protein</topology>
    </subcellularLocation>
</comment>
<protein>
    <recommendedName>
        <fullName evidence="14">Endothelin-converting enzyme 1</fullName>
    </recommendedName>
</protein>
<dbReference type="PRINTS" id="PR00786">
    <property type="entry name" value="NEPRILYSIN"/>
</dbReference>
<dbReference type="EMBL" id="OU963867">
    <property type="protein sequence ID" value="CAH0391683.1"/>
    <property type="molecule type" value="Genomic_DNA"/>
</dbReference>
<evidence type="ECO:0000259" key="11">
    <source>
        <dbReference type="Pfam" id="PF05649"/>
    </source>
</evidence>
<keyword evidence="13" id="KW-1185">Reference proteome</keyword>
<keyword evidence="4" id="KW-0645">Protease</keyword>
<comment type="similarity">
    <text evidence="3">Belongs to the peptidase M13 family.</text>
</comment>
<evidence type="ECO:0000256" key="8">
    <source>
        <dbReference type="ARBA" id="ARBA00023049"/>
    </source>
</evidence>
<feature type="transmembrane region" description="Helical" evidence="9">
    <location>
        <begin position="94"/>
        <end position="114"/>
    </location>
</feature>
<dbReference type="GO" id="GO:0046872">
    <property type="term" value="F:metal ion binding"/>
    <property type="evidence" value="ECO:0007669"/>
    <property type="project" value="UniProtKB-KW"/>
</dbReference>
<dbReference type="Proteomes" id="UP001152759">
    <property type="component" value="Chromosome 6"/>
</dbReference>
<organism evidence="12 13">
    <name type="scientific">Bemisia tabaci</name>
    <name type="common">Sweetpotato whitefly</name>
    <name type="synonym">Aleurodes tabaci</name>
    <dbReference type="NCBI Taxonomy" id="7038"/>
    <lineage>
        <taxon>Eukaryota</taxon>
        <taxon>Metazoa</taxon>
        <taxon>Ecdysozoa</taxon>
        <taxon>Arthropoda</taxon>
        <taxon>Hexapoda</taxon>
        <taxon>Insecta</taxon>
        <taxon>Pterygota</taxon>
        <taxon>Neoptera</taxon>
        <taxon>Paraneoptera</taxon>
        <taxon>Hemiptera</taxon>
        <taxon>Sternorrhyncha</taxon>
        <taxon>Aleyrodoidea</taxon>
        <taxon>Aleyrodidae</taxon>
        <taxon>Aleyrodinae</taxon>
        <taxon>Bemisia</taxon>
    </lineage>
</organism>
<gene>
    <name evidence="12" type="ORF">BEMITA_LOCUS10280</name>
</gene>
<evidence type="ECO:0000256" key="4">
    <source>
        <dbReference type="ARBA" id="ARBA00022670"/>
    </source>
</evidence>
<sequence>MSLPSVRFWPLQRAGRIFSGDRKSAPLIDNLTETDPRLSSTSVHMTRYKHAEIEEDSCSFGSVHLTEGVSAMTTHIRYHAGYSIWKSRSVLEKCLIVSSGVLLLVVIIMGFLLGSKDDNVQSILVSQGSGYCLSESCVSTAASMLSSMKPEADPCNDFYEYACGSFGLSNPLPDSKGAWGMFQKLEQKIQLVLKNALQKPITDLKSEAEVKAKKYYLSCMDKNETVETLGATPLLKLIRKIGGWNVSGEFDVDQWDLQKTLQIVHNKYNMGGLFYWMVAEDDKNSSRHVIQVDQTGLSLPTRDSYLNSSSNHTLLFELHEYMTKIGVLLGGEESSVRQQMQSVIDLETRIAEITTPDEDRRDEEKLYHKMSVKELQNKAPFIRWEEYFSNAINFRKVNSSEIIVVYAPEYLSNLTNIINEFQQSEDGKIVLNNYLVWQTVRSMTPYLSKAFRDAYKGLRKMLSGSEEGEEPWRYCVSDTNNIIGFALGALYIRETFHKNSKPMAEKMINDIKTAFKKNMHKLDWMDKKTLKLAEVKVDAITDMIGYPDFIMNPQALDDKYKDLTIREDEYFQNNVRSNQFMLKQNVQRLDFPVNKTRWSMAPHTVNAYYTPNKNQMVFPAGILQAPFFDAKQHQALNFGAVGVVMGHELTHAFDDQGREYDPVGNMKQWWQNDTISRFKKQANCFVDQYKNYQVFGKHINGKRTLGENIADNGGLRAAYSAYETWASKNPPELPLPALNLSPKQLFFLGFAQVWCTVSTNESLNLQIEKDTHSPASLRVTGTLSNLPEFAKAYNCKLGSKMNPVNKCEIW</sequence>
<evidence type="ECO:0000256" key="3">
    <source>
        <dbReference type="ARBA" id="ARBA00007357"/>
    </source>
</evidence>
<feature type="domain" description="Peptidase M13 C-terminal" evidence="10">
    <location>
        <begin position="606"/>
        <end position="809"/>
    </location>
</feature>
<dbReference type="InterPro" id="IPR042089">
    <property type="entry name" value="Peptidase_M13_dom_2"/>
</dbReference>
<proteinExistence type="inferred from homology"/>
<keyword evidence="8" id="KW-0482">Metalloprotease</keyword>
<dbReference type="Gene3D" id="3.40.390.10">
    <property type="entry name" value="Collagenase (Catalytic Domain)"/>
    <property type="match status" value="1"/>
</dbReference>
<dbReference type="Pfam" id="PF01431">
    <property type="entry name" value="Peptidase_M13"/>
    <property type="match status" value="1"/>
</dbReference>
<dbReference type="AlphaFoldDB" id="A0A9P0AHG7"/>
<evidence type="ECO:0008006" key="14">
    <source>
        <dbReference type="Google" id="ProtNLM"/>
    </source>
</evidence>
<dbReference type="Gene3D" id="1.10.1380.10">
    <property type="entry name" value="Neutral endopeptidase , domain2"/>
    <property type="match status" value="1"/>
</dbReference>
<evidence type="ECO:0000256" key="1">
    <source>
        <dbReference type="ARBA" id="ARBA00001947"/>
    </source>
</evidence>
<dbReference type="Pfam" id="PF05649">
    <property type="entry name" value="Peptidase_M13_N"/>
    <property type="match status" value="1"/>
</dbReference>
<dbReference type="GO" id="GO:0005886">
    <property type="term" value="C:plasma membrane"/>
    <property type="evidence" value="ECO:0007669"/>
    <property type="project" value="UniProtKB-SubCell"/>
</dbReference>
<accession>A0A9P0AHG7</accession>
<name>A0A9P0AHG7_BEMTA</name>
<dbReference type="KEGG" id="btab:109041283"/>
<keyword evidence="5" id="KW-0479">Metal-binding</keyword>
<evidence type="ECO:0000256" key="5">
    <source>
        <dbReference type="ARBA" id="ARBA00022723"/>
    </source>
</evidence>
<evidence type="ECO:0000313" key="13">
    <source>
        <dbReference type="Proteomes" id="UP001152759"/>
    </source>
</evidence>
<dbReference type="InterPro" id="IPR008753">
    <property type="entry name" value="Peptidase_M13_N"/>
</dbReference>